<protein>
    <submittedName>
        <fullName evidence="3">Serine hydrolase</fullName>
    </submittedName>
</protein>
<dbReference type="SUPFAM" id="SSF56601">
    <property type="entry name" value="beta-lactamase/transpeptidase-like"/>
    <property type="match status" value="1"/>
</dbReference>
<dbReference type="GO" id="GO:0016787">
    <property type="term" value="F:hydrolase activity"/>
    <property type="evidence" value="ECO:0007669"/>
    <property type="project" value="UniProtKB-KW"/>
</dbReference>
<dbReference type="InterPro" id="IPR045155">
    <property type="entry name" value="Beta-lactam_cat"/>
</dbReference>
<dbReference type="PANTHER" id="PTHR35333">
    <property type="entry name" value="BETA-LACTAMASE"/>
    <property type="match status" value="1"/>
</dbReference>
<proteinExistence type="predicted"/>
<evidence type="ECO:0000259" key="2">
    <source>
        <dbReference type="Pfam" id="PF13354"/>
    </source>
</evidence>
<dbReference type="Pfam" id="PF13354">
    <property type="entry name" value="Beta-lactamase2"/>
    <property type="match status" value="1"/>
</dbReference>
<dbReference type="InterPro" id="IPR000871">
    <property type="entry name" value="Beta-lactam_class-A"/>
</dbReference>
<gene>
    <name evidence="3" type="ORF">ACFPQ9_19320</name>
</gene>
<evidence type="ECO:0000256" key="1">
    <source>
        <dbReference type="SAM" id="MobiDB-lite"/>
    </source>
</evidence>
<dbReference type="Proteomes" id="UP001596263">
    <property type="component" value="Unassembled WGS sequence"/>
</dbReference>
<dbReference type="Gene3D" id="3.40.710.10">
    <property type="entry name" value="DD-peptidase/beta-lactamase superfamily"/>
    <property type="match status" value="1"/>
</dbReference>
<feature type="compositionally biased region" description="Basic and acidic residues" evidence="1">
    <location>
        <begin position="1"/>
        <end position="12"/>
    </location>
</feature>
<keyword evidence="3" id="KW-0378">Hydrolase</keyword>
<sequence length="332" mass="34042">MESSRVRRDPRDRRARPSRHRPLLHGTLATVVVLCGTAAGTAYVKTGARPGVRAVSSAAMPSASISAAAGGEASVEPTVDHDVLLAGAMKAVDVEDGAAVSVAVLDLDSGASATYGNGFFDTASIVKVDILAALLLQAQDAGRELTAAERSYATDMIEYSDNTAASALWRTIGRADGLEAANVRLGLKETVGGDGGYWGLTRTTAADQLRLLRQVFEAAGSELTADSRAYVAGLMGQIAADQRWGVSAVADGSGWALKNGWLPRTATGLWDINSIGRVTVAGADYLVAVLSGGNSTKQQGVSLVEAAARAAVSVFIGEDVSGSPAVTTPATP</sequence>
<reference evidence="4" key="1">
    <citation type="journal article" date="2019" name="Int. J. Syst. Evol. Microbiol.">
        <title>The Global Catalogue of Microorganisms (GCM) 10K type strain sequencing project: providing services to taxonomists for standard genome sequencing and annotation.</title>
        <authorList>
            <consortium name="The Broad Institute Genomics Platform"/>
            <consortium name="The Broad Institute Genome Sequencing Center for Infectious Disease"/>
            <person name="Wu L."/>
            <person name="Ma J."/>
        </authorList>
    </citation>
    <scope>NUCLEOTIDE SEQUENCE [LARGE SCALE GENOMIC DNA]</scope>
    <source>
        <strain evidence="4">KCTC 42586</strain>
    </source>
</reference>
<dbReference type="RefSeq" id="WP_380854396.1">
    <property type="nucleotide sequence ID" value="NZ_JBHSKM010000011.1"/>
</dbReference>
<feature type="region of interest" description="Disordered" evidence="1">
    <location>
        <begin position="1"/>
        <end position="21"/>
    </location>
</feature>
<evidence type="ECO:0000313" key="4">
    <source>
        <dbReference type="Proteomes" id="UP001596263"/>
    </source>
</evidence>
<dbReference type="EMBL" id="JBHSKM010000011">
    <property type="protein sequence ID" value="MFC5215993.1"/>
    <property type="molecule type" value="Genomic_DNA"/>
</dbReference>
<keyword evidence="4" id="KW-1185">Reference proteome</keyword>
<accession>A0ABW0CL94</accession>
<dbReference type="PANTHER" id="PTHR35333:SF3">
    <property type="entry name" value="BETA-LACTAMASE-TYPE TRANSPEPTIDASE FOLD CONTAINING PROTEIN"/>
    <property type="match status" value="1"/>
</dbReference>
<dbReference type="InterPro" id="IPR012338">
    <property type="entry name" value="Beta-lactam/transpept-like"/>
</dbReference>
<organism evidence="3 4">
    <name type="scientific">Streptomyces coerulescens</name>
    <dbReference type="NCBI Taxonomy" id="29304"/>
    <lineage>
        <taxon>Bacteria</taxon>
        <taxon>Bacillati</taxon>
        <taxon>Actinomycetota</taxon>
        <taxon>Actinomycetes</taxon>
        <taxon>Kitasatosporales</taxon>
        <taxon>Streptomycetaceae</taxon>
        <taxon>Streptomyces</taxon>
    </lineage>
</organism>
<name>A0ABW0CL94_STRCD</name>
<evidence type="ECO:0000313" key="3">
    <source>
        <dbReference type="EMBL" id="MFC5215993.1"/>
    </source>
</evidence>
<comment type="caution">
    <text evidence="3">The sequence shown here is derived from an EMBL/GenBank/DDBJ whole genome shotgun (WGS) entry which is preliminary data.</text>
</comment>
<feature type="domain" description="Beta-lactamase class A catalytic" evidence="2">
    <location>
        <begin position="153"/>
        <end position="290"/>
    </location>
</feature>